<dbReference type="Pfam" id="PF15087">
    <property type="entry name" value="DUF4551"/>
    <property type="match status" value="1"/>
</dbReference>
<dbReference type="InterPro" id="IPR027878">
    <property type="entry name" value="DUF4551"/>
</dbReference>
<reference evidence="1 2" key="1">
    <citation type="submission" date="2024-09" db="EMBL/GenBank/DDBJ databases">
        <title>A chromosome-level genome assembly of Gray's grenadier anchovy, Coilia grayii.</title>
        <authorList>
            <person name="Fu Z."/>
        </authorList>
    </citation>
    <scope>NUCLEOTIDE SEQUENCE [LARGE SCALE GENOMIC DNA]</scope>
    <source>
        <strain evidence="1">G4</strain>
        <tissue evidence="1">Muscle</tissue>
    </source>
</reference>
<accession>A0ABD1KVB6</accession>
<protein>
    <submittedName>
        <fullName evidence="1">Uncharacterized protein</fullName>
    </submittedName>
</protein>
<proteinExistence type="predicted"/>
<keyword evidence="2" id="KW-1185">Reference proteome</keyword>
<evidence type="ECO:0000313" key="2">
    <source>
        <dbReference type="Proteomes" id="UP001591681"/>
    </source>
</evidence>
<comment type="caution">
    <text evidence="1">The sequence shown here is derived from an EMBL/GenBank/DDBJ whole genome shotgun (WGS) entry which is preliminary data.</text>
</comment>
<organism evidence="1 2">
    <name type="scientific">Coilia grayii</name>
    <name type="common">Gray's grenadier anchovy</name>
    <dbReference type="NCBI Taxonomy" id="363190"/>
    <lineage>
        <taxon>Eukaryota</taxon>
        <taxon>Metazoa</taxon>
        <taxon>Chordata</taxon>
        <taxon>Craniata</taxon>
        <taxon>Vertebrata</taxon>
        <taxon>Euteleostomi</taxon>
        <taxon>Actinopterygii</taxon>
        <taxon>Neopterygii</taxon>
        <taxon>Teleostei</taxon>
        <taxon>Clupei</taxon>
        <taxon>Clupeiformes</taxon>
        <taxon>Clupeoidei</taxon>
        <taxon>Engraulidae</taxon>
        <taxon>Coilinae</taxon>
        <taxon>Coilia</taxon>
    </lineage>
</organism>
<gene>
    <name evidence="1" type="ORF">ACEWY4_002267</name>
</gene>
<dbReference type="EMBL" id="JBHFQA010000002">
    <property type="protein sequence ID" value="KAL2103099.1"/>
    <property type="molecule type" value="Genomic_DNA"/>
</dbReference>
<sequence length="466" mass="51779">MVLCRFGARALEASVRKPRSASCPNGYSLGLPSLPRPLSDLRLLPLQPLNSSSSCSPSALPLPFSSQGGPRGWRRLAQVRPGRALVAGSGGALKRWTGEGLEEGAELEEGAGLDRLREAELHLYSVSLTSHIYLHLQSSWHSYIIQTAHLFHQLHGELLQEELSMESLYLLLLNTPIWEQTAHLFHQLHGELLQEELSMESLYLLLQELHTAAHRSVTIKKLFWRSSDLCPFLVRTLAHTLHVGDAGVHTADRLLLCTLVAQTLSLMFREMEVEPALLSMLTANQGALTASLLLALVCQPDWQPAEQGSEPADTEHGANTHTQPQLLQAEYLDAAAALLFEVIASRTPSLEHFLTVGWVLRTLKAQACTMHFVGYQAHQVVLVLSGSQTPLSPSQAVLLYQRCVVLLACLRYSSTLGEFIRSETREEFRYYVKASEFVEKLPPHYPISQAAQRLLLRLLSLVLHQP</sequence>
<dbReference type="Proteomes" id="UP001591681">
    <property type="component" value="Unassembled WGS sequence"/>
</dbReference>
<dbReference type="AlphaFoldDB" id="A0ABD1KVB6"/>
<dbReference type="PANTHER" id="PTHR35354:SF1">
    <property type="entry name" value="RGD1561648"/>
    <property type="match status" value="1"/>
</dbReference>
<name>A0ABD1KVB6_9TELE</name>
<evidence type="ECO:0000313" key="1">
    <source>
        <dbReference type="EMBL" id="KAL2103099.1"/>
    </source>
</evidence>
<dbReference type="PANTHER" id="PTHR35354">
    <property type="entry name" value="RGD1561648"/>
    <property type="match status" value="1"/>
</dbReference>